<evidence type="ECO:0000256" key="2">
    <source>
        <dbReference type="SAM" id="MobiDB-lite"/>
    </source>
</evidence>
<gene>
    <name evidence="4" type="ORF">Zmor_022552</name>
</gene>
<dbReference type="PROSITE" id="PS50158">
    <property type="entry name" value="ZF_CCHC"/>
    <property type="match status" value="1"/>
</dbReference>
<dbReference type="AlphaFoldDB" id="A0AA38HWQ4"/>
<dbReference type="EMBL" id="JALNTZ010000007">
    <property type="protein sequence ID" value="KAJ3644851.1"/>
    <property type="molecule type" value="Genomic_DNA"/>
</dbReference>
<evidence type="ECO:0000256" key="1">
    <source>
        <dbReference type="PROSITE-ProRule" id="PRU00047"/>
    </source>
</evidence>
<accession>A0AA38HWQ4</accession>
<keyword evidence="1" id="KW-0479">Metal-binding</keyword>
<feature type="compositionally biased region" description="Low complexity" evidence="2">
    <location>
        <begin position="313"/>
        <end position="330"/>
    </location>
</feature>
<dbReference type="GO" id="GO:0003676">
    <property type="term" value="F:nucleic acid binding"/>
    <property type="evidence" value="ECO:0007669"/>
    <property type="project" value="InterPro"/>
</dbReference>
<dbReference type="Pfam" id="PF00098">
    <property type="entry name" value="zf-CCHC"/>
    <property type="match status" value="1"/>
</dbReference>
<dbReference type="Proteomes" id="UP001168821">
    <property type="component" value="Unassembled WGS sequence"/>
</dbReference>
<protein>
    <recommendedName>
        <fullName evidence="3">CCHC-type domain-containing protein</fullName>
    </recommendedName>
</protein>
<dbReference type="InterPro" id="IPR001878">
    <property type="entry name" value="Znf_CCHC"/>
</dbReference>
<organism evidence="4 5">
    <name type="scientific">Zophobas morio</name>
    <dbReference type="NCBI Taxonomy" id="2755281"/>
    <lineage>
        <taxon>Eukaryota</taxon>
        <taxon>Metazoa</taxon>
        <taxon>Ecdysozoa</taxon>
        <taxon>Arthropoda</taxon>
        <taxon>Hexapoda</taxon>
        <taxon>Insecta</taxon>
        <taxon>Pterygota</taxon>
        <taxon>Neoptera</taxon>
        <taxon>Endopterygota</taxon>
        <taxon>Coleoptera</taxon>
        <taxon>Polyphaga</taxon>
        <taxon>Cucujiformia</taxon>
        <taxon>Tenebrionidae</taxon>
        <taxon>Zophobas</taxon>
    </lineage>
</organism>
<dbReference type="PANTHER" id="PTHR33223">
    <property type="entry name" value="CCHC-TYPE DOMAIN-CONTAINING PROTEIN"/>
    <property type="match status" value="1"/>
</dbReference>
<dbReference type="SMART" id="SM00343">
    <property type="entry name" value="ZnF_C2HC"/>
    <property type="match status" value="2"/>
</dbReference>
<name>A0AA38HWQ4_9CUCU</name>
<feature type="region of interest" description="Disordered" evidence="2">
    <location>
        <begin position="275"/>
        <end position="337"/>
    </location>
</feature>
<reference evidence="4" key="1">
    <citation type="journal article" date="2023" name="G3 (Bethesda)">
        <title>Whole genome assemblies of Zophobas morio and Tenebrio molitor.</title>
        <authorList>
            <person name="Kaur S."/>
            <person name="Stinson S.A."/>
            <person name="diCenzo G.C."/>
        </authorList>
    </citation>
    <scope>NUCLEOTIDE SEQUENCE</scope>
    <source>
        <strain evidence="4">QUZm001</strain>
    </source>
</reference>
<dbReference type="PANTHER" id="PTHR33223:SF6">
    <property type="entry name" value="CCHC-TYPE DOMAIN-CONTAINING PROTEIN"/>
    <property type="match status" value="1"/>
</dbReference>
<sequence>MALSLETAERMLIKFDGTRSLLYEFIDNCDTALESIDNNKKEILFSIIKTKLTGKARELTRSRQFTTWNSLKDHLVEIYADRRTQAQWQLELNSCKQRFNEDVSLYASRVENCCTELINSLSTTLTADAHKACVDLFKTQALNVFVAGLTKDLALLVKAQKPDSLEDAISIAINEEQEIRSKIEIQKFRSGSLSGQFCNFCRKSGHSITNCRNKFNNRNLHVHHMQNTTRTFSKSHSSNNTLNQFNNNNNFSQGFGSKFCYYCKIPGHISRNCRKKQRDDDHKIHSDRTRYSQFNNCNQNNRSYGNSSKYDNRNGNNCSTNDNTNNSNLNFPGPSSLPAPLKATHILQAGSQL</sequence>
<dbReference type="Gene3D" id="4.10.60.10">
    <property type="entry name" value="Zinc finger, CCHC-type"/>
    <property type="match status" value="1"/>
</dbReference>
<dbReference type="InterPro" id="IPR036875">
    <property type="entry name" value="Znf_CCHC_sf"/>
</dbReference>
<keyword evidence="1" id="KW-0862">Zinc</keyword>
<keyword evidence="1" id="KW-0863">Zinc-finger</keyword>
<dbReference type="GO" id="GO:0008270">
    <property type="term" value="F:zinc ion binding"/>
    <property type="evidence" value="ECO:0007669"/>
    <property type="project" value="UniProtKB-KW"/>
</dbReference>
<evidence type="ECO:0000313" key="5">
    <source>
        <dbReference type="Proteomes" id="UP001168821"/>
    </source>
</evidence>
<dbReference type="SUPFAM" id="SSF57756">
    <property type="entry name" value="Retrovirus zinc finger-like domains"/>
    <property type="match status" value="1"/>
</dbReference>
<feature type="compositionally biased region" description="Polar residues" evidence="2">
    <location>
        <begin position="291"/>
        <end position="309"/>
    </location>
</feature>
<evidence type="ECO:0000259" key="3">
    <source>
        <dbReference type="PROSITE" id="PS50158"/>
    </source>
</evidence>
<evidence type="ECO:0000313" key="4">
    <source>
        <dbReference type="EMBL" id="KAJ3644851.1"/>
    </source>
</evidence>
<feature type="compositionally biased region" description="Basic and acidic residues" evidence="2">
    <location>
        <begin position="277"/>
        <end position="290"/>
    </location>
</feature>
<keyword evidence="5" id="KW-1185">Reference proteome</keyword>
<feature type="domain" description="CCHC-type" evidence="3">
    <location>
        <begin position="260"/>
        <end position="275"/>
    </location>
</feature>
<comment type="caution">
    <text evidence="4">The sequence shown here is derived from an EMBL/GenBank/DDBJ whole genome shotgun (WGS) entry which is preliminary data.</text>
</comment>
<proteinExistence type="predicted"/>